<dbReference type="GO" id="GO:0004519">
    <property type="term" value="F:endonuclease activity"/>
    <property type="evidence" value="ECO:0007669"/>
    <property type="project" value="InterPro"/>
</dbReference>
<dbReference type="InterPro" id="IPR048301">
    <property type="entry name" value="NucS_C"/>
</dbReference>
<evidence type="ECO:0000259" key="1">
    <source>
        <dbReference type="Pfam" id="PF01939"/>
    </source>
</evidence>
<reference evidence="3" key="1">
    <citation type="submission" date="2017-09" db="EMBL/GenBank/DDBJ databases">
        <title>Depth-based differentiation of microbial function through sediment-hosted aquifers and enrichment of novel symbionts in the deep terrestrial subsurface.</title>
        <authorList>
            <person name="Probst A.J."/>
            <person name="Ladd B."/>
            <person name="Jarett J.K."/>
            <person name="Geller-Mcgrath D.E."/>
            <person name="Sieber C.M.K."/>
            <person name="Emerson J.B."/>
            <person name="Anantharaman K."/>
            <person name="Thomas B.C."/>
            <person name="Malmstrom R."/>
            <person name="Stieglmeier M."/>
            <person name="Klingl A."/>
            <person name="Woyke T."/>
            <person name="Ryan C.M."/>
            <person name="Banfield J.F."/>
        </authorList>
    </citation>
    <scope>NUCLEOTIDE SEQUENCE [LARGE SCALE GENOMIC DNA]</scope>
</reference>
<dbReference type="AlphaFoldDB" id="A0A2H0Z0D4"/>
<dbReference type="InterPro" id="IPR011856">
    <property type="entry name" value="tRNA_endonuc-like_dom_sf"/>
</dbReference>
<accession>A0A2H0Z0D4</accession>
<dbReference type="EMBL" id="PEXT01000024">
    <property type="protein sequence ID" value="PIS43443.1"/>
    <property type="molecule type" value="Genomic_DNA"/>
</dbReference>
<evidence type="ECO:0000313" key="2">
    <source>
        <dbReference type="EMBL" id="PIS43443.1"/>
    </source>
</evidence>
<protein>
    <recommendedName>
        <fullName evidence="1">Endonuclease NucS C-terminal domain-containing protein</fullName>
    </recommendedName>
</protein>
<evidence type="ECO:0000313" key="3">
    <source>
        <dbReference type="Proteomes" id="UP000228687"/>
    </source>
</evidence>
<comment type="caution">
    <text evidence="2">The sequence shown here is derived from an EMBL/GenBank/DDBJ whole genome shotgun (WGS) entry which is preliminary data.</text>
</comment>
<dbReference type="GO" id="GO:0003676">
    <property type="term" value="F:nucleic acid binding"/>
    <property type="evidence" value="ECO:0007669"/>
    <property type="project" value="InterPro"/>
</dbReference>
<dbReference type="Pfam" id="PF01939">
    <property type="entry name" value="NucS_C"/>
    <property type="match status" value="1"/>
</dbReference>
<gene>
    <name evidence="2" type="ORF">COT23_01160</name>
</gene>
<feature type="domain" description="Endonuclease NucS C-terminal" evidence="1">
    <location>
        <begin position="24"/>
        <end position="77"/>
    </location>
</feature>
<name>A0A2H0Z0D4_9BACT</name>
<proteinExistence type="predicted"/>
<dbReference type="Proteomes" id="UP000228687">
    <property type="component" value="Unassembled WGS sequence"/>
</dbReference>
<organism evidence="2 3">
    <name type="scientific">Candidatus Kaiserbacteria bacterium CG08_land_8_20_14_0_20_50_21</name>
    <dbReference type="NCBI Taxonomy" id="1974604"/>
    <lineage>
        <taxon>Bacteria</taxon>
        <taxon>Candidatus Kaiseribacteriota</taxon>
    </lineage>
</organism>
<dbReference type="Gene3D" id="3.40.1350.10">
    <property type="match status" value="1"/>
</dbReference>
<sequence>MAIFRMQEHKVSQISLNEQGFSNESELRDLFADNLEDILGVRFLAKEYPTNNSRIDTLGLDENNAPVIIEYKWRQNEEVLAQGLFYFDWLMSNKPHFDLLVKNKLNKDYVFNLVKDSYESTL</sequence>